<protein>
    <submittedName>
        <fullName evidence="2">LuxR C-terminal-related transcriptional regulator</fullName>
    </submittedName>
</protein>
<dbReference type="SUPFAM" id="SSF46894">
    <property type="entry name" value="C-terminal effector domain of the bipartite response regulators"/>
    <property type="match status" value="1"/>
</dbReference>
<evidence type="ECO:0000259" key="1">
    <source>
        <dbReference type="SMART" id="SM00421"/>
    </source>
</evidence>
<evidence type="ECO:0000313" key="2">
    <source>
        <dbReference type="EMBL" id="MFC1400049.1"/>
    </source>
</evidence>
<gene>
    <name evidence="2" type="ORF">ACEZDJ_01955</name>
</gene>
<dbReference type="SMART" id="SM00421">
    <property type="entry name" value="HTH_LUXR"/>
    <property type="match status" value="1"/>
</dbReference>
<reference evidence="2 3" key="1">
    <citation type="submission" date="2024-09" db="EMBL/GenBank/DDBJ databases">
        <authorList>
            <person name="Lee S.D."/>
        </authorList>
    </citation>
    <scope>NUCLEOTIDE SEQUENCE [LARGE SCALE GENOMIC DNA]</scope>
    <source>
        <strain evidence="2 3">N1-5</strain>
    </source>
</reference>
<comment type="caution">
    <text evidence="2">The sequence shown here is derived from an EMBL/GenBank/DDBJ whole genome shotgun (WGS) entry which is preliminary data.</text>
</comment>
<dbReference type="PANTHER" id="PTHR34293">
    <property type="entry name" value="HTH-TYPE TRANSCRIPTIONAL REGULATOR TRMBL2"/>
    <property type="match status" value="1"/>
</dbReference>
<sequence length="328" mass="36088">MLEPLELPDLDLRDRESEVAELSALGLVRQTRETSSGLTLLDPALVAAEWSERNTATAETLVREAAPLLTTLQRLALESRQAARERDEVQFLLGEESIEGAVTEAIQGVAYEILACLPQRSPDTAAHQVAAGVRAALERGLPVRMIYPNLARQQEHLRFHVEALTRSGAQVRTVPWLFTQALIVDRRIAFLPEAVASQVSGKSAPDGPGARHLQISNPNVVTHFVDHFEMLWALAQHWDGASAYRDPMPITLDDEELAILRFLDQGLTMDAIANRLRVSERTLSNRLAQLKGKFNVTSLYALGSRWQALQDSQSIPGPRAAGGIDADD</sequence>
<dbReference type="InterPro" id="IPR016032">
    <property type="entry name" value="Sig_transdc_resp-reg_C-effctor"/>
</dbReference>
<dbReference type="SUPFAM" id="SSF56024">
    <property type="entry name" value="Phospholipase D/nuclease"/>
    <property type="match status" value="1"/>
</dbReference>
<dbReference type="InterPro" id="IPR000792">
    <property type="entry name" value="Tscrpt_reg_LuxR_C"/>
</dbReference>
<dbReference type="Proteomes" id="UP001592528">
    <property type="component" value="Unassembled WGS sequence"/>
</dbReference>
<proteinExistence type="predicted"/>
<dbReference type="InterPro" id="IPR036388">
    <property type="entry name" value="WH-like_DNA-bd_sf"/>
</dbReference>
<dbReference type="Gene3D" id="1.10.10.10">
    <property type="entry name" value="Winged helix-like DNA-binding domain superfamily/Winged helix DNA-binding domain"/>
    <property type="match status" value="1"/>
</dbReference>
<dbReference type="Pfam" id="PF00196">
    <property type="entry name" value="GerE"/>
    <property type="match status" value="1"/>
</dbReference>
<evidence type="ECO:0000313" key="3">
    <source>
        <dbReference type="Proteomes" id="UP001592528"/>
    </source>
</evidence>
<accession>A0ABV6UF42</accession>
<dbReference type="RefSeq" id="WP_198037316.1">
    <property type="nucleotide sequence ID" value="NZ_JBHEZZ010000001.1"/>
</dbReference>
<organism evidence="2 3">
    <name type="scientific">Streptacidiphilus cavernicola</name>
    <dbReference type="NCBI Taxonomy" id="3342716"/>
    <lineage>
        <taxon>Bacteria</taxon>
        <taxon>Bacillati</taxon>
        <taxon>Actinomycetota</taxon>
        <taxon>Actinomycetes</taxon>
        <taxon>Kitasatosporales</taxon>
        <taxon>Streptomycetaceae</taxon>
        <taxon>Streptacidiphilus</taxon>
    </lineage>
</organism>
<dbReference type="InterPro" id="IPR051797">
    <property type="entry name" value="TrmB-like"/>
</dbReference>
<dbReference type="PANTHER" id="PTHR34293:SF1">
    <property type="entry name" value="HTH-TYPE TRANSCRIPTIONAL REGULATOR TRMBL2"/>
    <property type="match status" value="1"/>
</dbReference>
<feature type="domain" description="HTH luxR-type" evidence="1">
    <location>
        <begin position="249"/>
        <end position="306"/>
    </location>
</feature>
<keyword evidence="3" id="KW-1185">Reference proteome</keyword>
<dbReference type="EMBL" id="JBHEZZ010000001">
    <property type="protein sequence ID" value="MFC1400049.1"/>
    <property type="molecule type" value="Genomic_DNA"/>
</dbReference>
<name>A0ABV6UF42_9ACTN</name>